<dbReference type="SUPFAM" id="SSF54292">
    <property type="entry name" value="2Fe-2S ferredoxin-like"/>
    <property type="match status" value="1"/>
</dbReference>
<keyword evidence="5" id="KW-1185">Reference proteome</keyword>
<dbReference type="KEGG" id="cfm:BJL90_19570"/>
<dbReference type="EC" id="1.4.99.5" evidence="4"/>
<dbReference type="InterPro" id="IPR042204">
    <property type="entry name" value="2Fe-2S-bd_N"/>
</dbReference>
<feature type="domain" description="2Fe-2S ferredoxin-type" evidence="2">
    <location>
        <begin position="18"/>
        <end position="100"/>
    </location>
</feature>
<dbReference type="InterPro" id="IPR036010">
    <property type="entry name" value="2Fe-2S_ferredoxin-like_sf"/>
</dbReference>
<dbReference type="EMBL" id="CP017603">
    <property type="protein sequence ID" value="AOY77865.1"/>
    <property type="molecule type" value="Genomic_DNA"/>
</dbReference>
<evidence type="ECO:0000256" key="1">
    <source>
        <dbReference type="ARBA" id="ARBA00023002"/>
    </source>
</evidence>
<dbReference type="RefSeq" id="WP_070972167.1">
    <property type="nucleotide sequence ID" value="NZ_CP017603.1"/>
</dbReference>
<protein>
    <submittedName>
        <fullName evidence="3">Dehydrogenase</fullName>
    </submittedName>
    <submittedName>
        <fullName evidence="4">Hydrogen cyanide synthase subunit HcnA</fullName>
        <ecNumber evidence="4">1.4.99.5</ecNumber>
    </submittedName>
</protein>
<dbReference type="EMBL" id="CP020559">
    <property type="protein sequence ID" value="ARE88483.1"/>
    <property type="molecule type" value="Genomic_DNA"/>
</dbReference>
<gene>
    <name evidence="4" type="primary">hcnA</name>
    <name evidence="3" type="ORF">BJL90_19570</name>
    <name evidence="4" type="ORF">CLFO_28860</name>
</gene>
<dbReference type="Gene3D" id="3.10.20.440">
    <property type="entry name" value="2Fe-2S iron-sulphur cluster binding domain, sarcosine oxidase, alpha subunit, N-terminal domain"/>
    <property type="match status" value="1"/>
</dbReference>
<accession>A0AAC9WH25</accession>
<dbReference type="Proteomes" id="UP000177894">
    <property type="component" value="Chromosome"/>
</dbReference>
<sequence>MCLRVDDHVILGKNDPGKIVEITVDGKKIKAKEGEKILATLLANGIIVNRYTVKRKEPRGLFCGIGQCTDCAMIVNGKPNVRTCVTSVKEGMIIETQHGVERSANFSD</sequence>
<dbReference type="Proteomes" id="UP000192478">
    <property type="component" value="Chromosome"/>
</dbReference>
<dbReference type="PROSITE" id="PS51085">
    <property type="entry name" value="2FE2S_FER_2"/>
    <property type="match status" value="1"/>
</dbReference>
<dbReference type="InterPro" id="IPR001041">
    <property type="entry name" value="2Fe-2S_ferredoxin-type"/>
</dbReference>
<evidence type="ECO:0000313" key="5">
    <source>
        <dbReference type="Proteomes" id="UP000177894"/>
    </source>
</evidence>
<name>A0AAC9WH25_9CLOT</name>
<evidence type="ECO:0000313" key="4">
    <source>
        <dbReference type="EMBL" id="ARE88483.1"/>
    </source>
</evidence>
<reference evidence="4 6" key="2">
    <citation type="submission" date="2017-03" db="EMBL/GenBank/DDBJ databases">
        <title>Complete sequence of Clostridium formicaceticum DSM 92.</title>
        <authorList>
            <person name="Poehlein A."/>
            <person name="Karl M."/>
            <person name="Bengelsdorf F.R."/>
            <person name="Duerre P."/>
            <person name="Daniel R."/>
        </authorList>
    </citation>
    <scope>NUCLEOTIDE SEQUENCE [LARGE SCALE GENOMIC DNA]</scope>
    <source>
        <strain evidence="4 6">DSM 92</strain>
    </source>
</reference>
<dbReference type="GO" id="GO:0050622">
    <property type="term" value="F:glycine dehydrogenase (cyanide-forming) activity"/>
    <property type="evidence" value="ECO:0007669"/>
    <property type="project" value="UniProtKB-EC"/>
</dbReference>
<dbReference type="GO" id="GO:0051536">
    <property type="term" value="F:iron-sulfur cluster binding"/>
    <property type="evidence" value="ECO:0007669"/>
    <property type="project" value="InterPro"/>
</dbReference>
<proteinExistence type="predicted"/>
<reference evidence="3 5" key="1">
    <citation type="submission" date="2016-10" db="EMBL/GenBank/DDBJ databases">
        <title>Complete Genome Sequence of Acetogen Clostridium formicoaceticum ATCC 27076.</title>
        <authorList>
            <person name="Bao T."/>
            <person name="Cheng C."/>
            <person name="Zhao J."/>
            <person name="Yang S.-T."/>
            <person name="Wang J."/>
            <person name="Wang M."/>
        </authorList>
    </citation>
    <scope>NUCLEOTIDE SEQUENCE [LARGE SCALE GENOMIC DNA]</scope>
    <source>
        <strain evidence="3 5">ATCC 27076</strain>
    </source>
</reference>
<dbReference type="Pfam" id="PF13510">
    <property type="entry name" value="Fer2_4"/>
    <property type="match status" value="1"/>
</dbReference>
<evidence type="ECO:0000259" key="2">
    <source>
        <dbReference type="PROSITE" id="PS51085"/>
    </source>
</evidence>
<organism evidence="4 6">
    <name type="scientific">Clostridium formicaceticum</name>
    <dbReference type="NCBI Taxonomy" id="1497"/>
    <lineage>
        <taxon>Bacteria</taxon>
        <taxon>Bacillati</taxon>
        <taxon>Bacillota</taxon>
        <taxon>Clostridia</taxon>
        <taxon>Eubacteriales</taxon>
        <taxon>Clostridiaceae</taxon>
        <taxon>Clostridium</taxon>
    </lineage>
</organism>
<evidence type="ECO:0000313" key="3">
    <source>
        <dbReference type="EMBL" id="AOY77865.1"/>
    </source>
</evidence>
<keyword evidence="1 4" id="KW-0560">Oxidoreductase</keyword>
<dbReference type="AlphaFoldDB" id="A0AAC9WH25"/>
<evidence type="ECO:0000313" key="6">
    <source>
        <dbReference type="Proteomes" id="UP000192478"/>
    </source>
</evidence>